<keyword evidence="2" id="KW-1185">Reference proteome</keyword>
<evidence type="ECO:0000313" key="1">
    <source>
        <dbReference type="EMBL" id="SCZ97976.1"/>
    </source>
</evidence>
<dbReference type="Proteomes" id="UP000249723">
    <property type="component" value="Unassembled WGS sequence"/>
</dbReference>
<evidence type="ECO:0000313" key="2">
    <source>
        <dbReference type="Proteomes" id="UP000249723"/>
    </source>
</evidence>
<name>A0A2X0NAL3_9BASI</name>
<proteinExistence type="predicted"/>
<reference evidence="2" key="1">
    <citation type="submission" date="2016-10" db="EMBL/GenBank/DDBJ databases">
        <authorList>
            <person name="Jeantristanb JTB J.-T."/>
            <person name="Ricardo R."/>
        </authorList>
    </citation>
    <scope>NUCLEOTIDE SEQUENCE [LARGE SCALE GENOMIC DNA]</scope>
</reference>
<dbReference type="AlphaFoldDB" id="A0A2X0NAL3"/>
<gene>
    <name evidence="1" type="ORF">BZ3500_MVSOF-1268-A1-R1_CHR3-3G06495</name>
</gene>
<accession>A0A2X0NAL3</accession>
<organism evidence="1 2">
    <name type="scientific">Microbotryum saponariae</name>
    <dbReference type="NCBI Taxonomy" id="289078"/>
    <lineage>
        <taxon>Eukaryota</taxon>
        <taxon>Fungi</taxon>
        <taxon>Dikarya</taxon>
        <taxon>Basidiomycota</taxon>
        <taxon>Pucciniomycotina</taxon>
        <taxon>Microbotryomycetes</taxon>
        <taxon>Microbotryales</taxon>
        <taxon>Microbotryaceae</taxon>
        <taxon>Microbotryum</taxon>
    </lineage>
</organism>
<protein>
    <submittedName>
        <fullName evidence="1">BZ3500_MvSof-1268-A1-R1_Chr3-3g06495 protein</fullName>
    </submittedName>
</protein>
<sequence length="91" mass="10258">MPRHGGIKTSQPGRHQNLVQITCLEVVENPDHEISFASLVKGCLQADKEAAQIQSLKRRRRRLGTRARSRLVGNRWVVDDCTRAGPEDVRS</sequence>
<dbReference type="EMBL" id="FMWP01000094">
    <property type="protein sequence ID" value="SCZ97976.1"/>
    <property type="molecule type" value="Genomic_DNA"/>
</dbReference>